<gene>
    <name evidence="1" type="ORF">M421DRAFT_352849</name>
</gene>
<evidence type="ECO:0000313" key="2">
    <source>
        <dbReference type="Proteomes" id="UP000800082"/>
    </source>
</evidence>
<dbReference type="GeneID" id="54347234"/>
<dbReference type="Proteomes" id="UP000800082">
    <property type="component" value="Unassembled WGS sequence"/>
</dbReference>
<evidence type="ECO:0000313" key="1">
    <source>
        <dbReference type="EMBL" id="KAF1922592.1"/>
    </source>
</evidence>
<sequence>MLHKGTIGMPYDILRHAFSHDLTCYLCKGICALSGLHEPYSLLCLAPATLPLHLQQVTYKGRSLTTTLTLTPPQITGHSMRTHQAIASLLRSESVQVIYCCIRTPRKPGDTSMVHDYTHDAGRTVPHSRTLGWTGPCTIRVADVHQSCNDKAGGCCCGCAQRACSATIRFKIPFHVTTRGEKA</sequence>
<name>A0A6A5R4H9_9PLEO</name>
<dbReference type="RefSeq" id="XP_033442845.1">
    <property type="nucleotide sequence ID" value="XM_033589587.1"/>
</dbReference>
<reference evidence="1" key="1">
    <citation type="journal article" date="2020" name="Stud. Mycol.">
        <title>101 Dothideomycetes genomes: a test case for predicting lifestyles and emergence of pathogens.</title>
        <authorList>
            <person name="Haridas S."/>
            <person name="Albert R."/>
            <person name="Binder M."/>
            <person name="Bloem J."/>
            <person name="Labutti K."/>
            <person name="Salamov A."/>
            <person name="Andreopoulos B."/>
            <person name="Baker S."/>
            <person name="Barry K."/>
            <person name="Bills G."/>
            <person name="Bluhm B."/>
            <person name="Cannon C."/>
            <person name="Castanera R."/>
            <person name="Culley D."/>
            <person name="Daum C."/>
            <person name="Ezra D."/>
            <person name="Gonzalez J."/>
            <person name="Henrissat B."/>
            <person name="Kuo A."/>
            <person name="Liang C."/>
            <person name="Lipzen A."/>
            <person name="Lutzoni F."/>
            <person name="Magnuson J."/>
            <person name="Mondo S."/>
            <person name="Nolan M."/>
            <person name="Ohm R."/>
            <person name="Pangilinan J."/>
            <person name="Park H.-J."/>
            <person name="Ramirez L."/>
            <person name="Alfaro M."/>
            <person name="Sun H."/>
            <person name="Tritt A."/>
            <person name="Yoshinaga Y."/>
            <person name="Zwiers L.-H."/>
            <person name="Turgeon B."/>
            <person name="Goodwin S."/>
            <person name="Spatafora J."/>
            <person name="Crous P."/>
            <person name="Grigoriev I."/>
        </authorList>
    </citation>
    <scope>NUCLEOTIDE SEQUENCE</scope>
    <source>
        <strain evidence="1">CBS 183.55</strain>
    </source>
</reference>
<organism evidence="1 2">
    <name type="scientific">Didymella exigua CBS 183.55</name>
    <dbReference type="NCBI Taxonomy" id="1150837"/>
    <lineage>
        <taxon>Eukaryota</taxon>
        <taxon>Fungi</taxon>
        <taxon>Dikarya</taxon>
        <taxon>Ascomycota</taxon>
        <taxon>Pezizomycotina</taxon>
        <taxon>Dothideomycetes</taxon>
        <taxon>Pleosporomycetidae</taxon>
        <taxon>Pleosporales</taxon>
        <taxon>Pleosporineae</taxon>
        <taxon>Didymellaceae</taxon>
        <taxon>Didymella</taxon>
    </lineage>
</organism>
<proteinExistence type="predicted"/>
<keyword evidence="2" id="KW-1185">Reference proteome</keyword>
<accession>A0A6A5R4H9</accession>
<protein>
    <submittedName>
        <fullName evidence="1">Uncharacterized protein</fullName>
    </submittedName>
</protein>
<dbReference type="EMBL" id="ML979020">
    <property type="protein sequence ID" value="KAF1922592.1"/>
    <property type="molecule type" value="Genomic_DNA"/>
</dbReference>
<dbReference type="AlphaFoldDB" id="A0A6A5R4H9"/>